<accession>A0A177E3J6</accession>
<keyword evidence="3" id="KW-1185">Reference proteome</keyword>
<proteinExistence type="predicted"/>
<feature type="compositionally biased region" description="Polar residues" evidence="1">
    <location>
        <begin position="90"/>
        <end position="99"/>
    </location>
</feature>
<reference evidence="2 3" key="1">
    <citation type="submission" date="2016-05" db="EMBL/GenBank/DDBJ databases">
        <title>Comparative analysis of secretome profiles of manganese(II)-oxidizing ascomycete fungi.</title>
        <authorList>
            <consortium name="DOE Joint Genome Institute"/>
            <person name="Zeiner C.A."/>
            <person name="Purvine S.O."/>
            <person name="Zink E.M."/>
            <person name="Wu S."/>
            <person name="Pasa-Tolic L."/>
            <person name="Chaput D.L."/>
            <person name="Haridas S."/>
            <person name="Grigoriev I.V."/>
            <person name="Santelli C.M."/>
            <person name="Hansel C.M."/>
        </authorList>
    </citation>
    <scope>NUCLEOTIDE SEQUENCE [LARGE SCALE GENOMIC DNA]</scope>
    <source>
        <strain evidence="2 3">SRC1lrK2f</strain>
    </source>
</reference>
<protein>
    <submittedName>
        <fullName evidence="2">Uncharacterized protein</fullName>
    </submittedName>
</protein>
<feature type="region of interest" description="Disordered" evidence="1">
    <location>
        <begin position="79"/>
        <end position="99"/>
    </location>
</feature>
<dbReference type="GeneID" id="29116892"/>
<gene>
    <name evidence="2" type="ORF">CC77DRAFT_334996</name>
</gene>
<evidence type="ECO:0000313" key="3">
    <source>
        <dbReference type="Proteomes" id="UP000077248"/>
    </source>
</evidence>
<name>A0A177E3J6_ALTAL</name>
<dbReference type="Proteomes" id="UP000077248">
    <property type="component" value="Unassembled WGS sequence"/>
</dbReference>
<organism evidence="2 3">
    <name type="scientific">Alternaria alternata</name>
    <name type="common">Alternaria rot fungus</name>
    <name type="synonym">Torula alternata</name>
    <dbReference type="NCBI Taxonomy" id="5599"/>
    <lineage>
        <taxon>Eukaryota</taxon>
        <taxon>Fungi</taxon>
        <taxon>Dikarya</taxon>
        <taxon>Ascomycota</taxon>
        <taxon>Pezizomycotina</taxon>
        <taxon>Dothideomycetes</taxon>
        <taxon>Pleosporomycetidae</taxon>
        <taxon>Pleosporales</taxon>
        <taxon>Pleosporineae</taxon>
        <taxon>Pleosporaceae</taxon>
        <taxon>Alternaria</taxon>
        <taxon>Alternaria sect. Alternaria</taxon>
        <taxon>Alternaria alternata complex</taxon>
    </lineage>
</organism>
<evidence type="ECO:0000256" key="1">
    <source>
        <dbReference type="SAM" id="MobiDB-lite"/>
    </source>
</evidence>
<dbReference type="EMBL" id="KV441470">
    <property type="protein sequence ID" value="OAG25559.1"/>
    <property type="molecule type" value="Genomic_DNA"/>
</dbReference>
<dbReference type="KEGG" id="aalt:CC77DRAFT_334996"/>
<sequence>MGWTGLPISRFTSWHSWGKACAYQKTPRRLSTCLTLLRGPEWFENGDDSRKPSFLAPSRPERTAGSAPVRLSARLTATPAPHLGGRCRARNTSGRGATL</sequence>
<evidence type="ECO:0000313" key="2">
    <source>
        <dbReference type="EMBL" id="OAG25559.1"/>
    </source>
</evidence>
<feature type="region of interest" description="Disordered" evidence="1">
    <location>
        <begin position="45"/>
        <end position="67"/>
    </location>
</feature>
<dbReference type="RefSeq" id="XP_018390980.1">
    <property type="nucleotide sequence ID" value="XM_018531298.1"/>
</dbReference>
<dbReference type="AlphaFoldDB" id="A0A177E3J6"/>
<dbReference type="VEuPathDB" id="FungiDB:CC77DRAFT_334996"/>